<proteinExistence type="inferred from homology"/>
<comment type="similarity">
    <text evidence="2">Belongs to the SAS10 family.</text>
</comment>
<comment type="subcellular location">
    <subcellularLocation>
        <location evidence="1">Nucleus</location>
    </subcellularLocation>
</comment>
<evidence type="ECO:0000256" key="1">
    <source>
        <dbReference type="ARBA" id="ARBA00004123"/>
    </source>
</evidence>
<protein>
    <recommendedName>
        <fullName evidence="5">Sas10 C-terminal domain-containing protein</fullName>
    </recommendedName>
</protein>
<feature type="compositionally biased region" description="Gly residues" evidence="4">
    <location>
        <begin position="157"/>
        <end position="167"/>
    </location>
</feature>
<accession>A0AA88AQ67</accession>
<keyword evidence="7" id="KW-1185">Reference proteome</keyword>
<gene>
    <name evidence="6" type="ORF">TIFTF001_025628</name>
</gene>
<dbReference type="GO" id="GO:0000462">
    <property type="term" value="P:maturation of SSU-rRNA from tricistronic rRNA transcript (SSU-rRNA, 5.8S rRNA, LSU-rRNA)"/>
    <property type="evidence" value="ECO:0007669"/>
    <property type="project" value="TreeGrafter"/>
</dbReference>
<comment type="caution">
    <text evidence="6">The sequence shown here is derived from an EMBL/GenBank/DDBJ whole genome shotgun (WGS) entry which is preliminary data.</text>
</comment>
<evidence type="ECO:0000256" key="3">
    <source>
        <dbReference type="ARBA" id="ARBA00023242"/>
    </source>
</evidence>
<evidence type="ECO:0000256" key="4">
    <source>
        <dbReference type="SAM" id="MobiDB-lite"/>
    </source>
</evidence>
<organism evidence="6 7">
    <name type="scientific">Ficus carica</name>
    <name type="common">Common fig</name>
    <dbReference type="NCBI Taxonomy" id="3494"/>
    <lineage>
        <taxon>Eukaryota</taxon>
        <taxon>Viridiplantae</taxon>
        <taxon>Streptophyta</taxon>
        <taxon>Embryophyta</taxon>
        <taxon>Tracheophyta</taxon>
        <taxon>Spermatophyta</taxon>
        <taxon>Magnoliopsida</taxon>
        <taxon>eudicotyledons</taxon>
        <taxon>Gunneridae</taxon>
        <taxon>Pentapetalae</taxon>
        <taxon>rosids</taxon>
        <taxon>fabids</taxon>
        <taxon>Rosales</taxon>
        <taxon>Moraceae</taxon>
        <taxon>Ficeae</taxon>
        <taxon>Ficus</taxon>
    </lineage>
</organism>
<feature type="region of interest" description="Disordered" evidence="4">
    <location>
        <begin position="144"/>
        <end position="167"/>
    </location>
</feature>
<name>A0AA88AQ67_FICCA</name>
<evidence type="ECO:0000256" key="2">
    <source>
        <dbReference type="ARBA" id="ARBA00010979"/>
    </source>
</evidence>
<dbReference type="AlphaFoldDB" id="A0AA88AQ67"/>
<dbReference type="Proteomes" id="UP001187192">
    <property type="component" value="Unassembled WGS sequence"/>
</dbReference>
<dbReference type="PANTHER" id="PTHR13237">
    <property type="entry name" value="SOMETHING ABOUT SILENCING PROTEIN 10-RELATED"/>
    <property type="match status" value="1"/>
</dbReference>
<reference evidence="6" key="1">
    <citation type="submission" date="2023-07" db="EMBL/GenBank/DDBJ databases">
        <title>draft genome sequence of fig (Ficus carica).</title>
        <authorList>
            <person name="Takahashi T."/>
            <person name="Nishimura K."/>
        </authorList>
    </citation>
    <scope>NUCLEOTIDE SEQUENCE</scope>
</reference>
<dbReference type="EMBL" id="BTGU01000064">
    <property type="protein sequence ID" value="GMN56505.1"/>
    <property type="molecule type" value="Genomic_DNA"/>
</dbReference>
<dbReference type="PANTHER" id="PTHR13237:SF8">
    <property type="entry name" value="SOMETHING ABOUT SILENCING PROTEIN 10"/>
    <property type="match status" value="1"/>
</dbReference>
<feature type="domain" description="Sas10 C-terminal" evidence="5">
    <location>
        <begin position="103"/>
        <end position="166"/>
    </location>
</feature>
<dbReference type="Pfam" id="PF09368">
    <property type="entry name" value="Sas10"/>
    <property type="match status" value="1"/>
</dbReference>
<feature type="compositionally biased region" description="Basic and acidic residues" evidence="4">
    <location>
        <begin position="52"/>
        <end position="63"/>
    </location>
</feature>
<evidence type="ECO:0000313" key="7">
    <source>
        <dbReference type="Proteomes" id="UP001187192"/>
    </source>
</evidence>
<dbReference type="InterPro" id="IPR018972">
    <property type="entry name" value="Sas10_C_dom"/>
</dbReference>
<sequence length="167" mass="19546">MMGKRNSLSRSKHRHCGDSTSSSEEAATQKPMMNRQLDHDDFDAVNLKKPKREAFPIDDHEVDAKDEDSESKYEIHKQVKQQNKDELRSSRRPQVESLPEVDDGKRPITYEMEKNRGLTRRRKKLSMNPRKKYKVYHIYKMDRREGRVQKVKKPMGSYGGEATGINP</sequence>
<feature type="region of interest" description="Disordered" evidence="4">
    <location>
        <begin position="1"/>
        <end position="108"/>
    </location>
</feature>
<feature type="compositionally biased region" description="Basic and acidic residues" evidence="4">
    <location>
        <begin position="70"/>
        <end position="89"/>
    </location>
</feature>
<keyword evidence="3" id="KW-0539">Nucleus</keyword>
<evidence type="ECO:0000313" key="6">
    <source>
        <dbReference type="EMBL" id="GMN56505.1"/>
    </source>
</evidence>
<evidence type="ECO:0000259" key="5">
    <source>
        <dbReference type="Pfam" id="PF09368"/>
    </source>
</evidence>
<dbReference type="GO" id="GO:0032040">
    <property type="term" value="C:small-subunit processome"/>
    <property type="evidence" value="ECO:0007669"/>
    <property type="project" value="TreeGrafter"/>
</dbReference>